<reference evidence="3" key="2">
    <citation type="submission" date="2025-08" db="UniProtKB">
        <authorList>
            <consortium name="Ensembl"/>
        </authorList>
    </citation>
    <scope>IDENTIFICATION</scope>
</reference>
<reference evidence="3" key="3">
    <citation type="submission" date="2025-09" db="UniProtKB">
        <authorList>
            <consortium name="Ensembl"/>
        </authorList>
    </citation>
    <scope>IDENTIFICATION</scope>
</reference>
<protein>
    <recommendedName>
        <fullName evidence="2">L27-1 domain-containing protein</fullName>
    </recommendedName>
</protein>
<evidence type="ECO:0000313" key="3">
    <source>
        <dbReference type="Ensembl" id="ENSGACP00000034506.1"/>
    </source>
</evidence>
<feature type="compositionally biased region" description="Pro residues" evidence="1">
    <location>
        <begin position="82"/>
        <end position="91"/>
    </location>
</feature>
<keyword evidence="4" id="KW-1185">Reference proteome</keyword>
<dbReference type="SUPFAM" id="SSF101288">
    <property type="entry name" value="L27 domain"/>
    <property type="match status" value="1"/>
</dbReference>
<dbReference type="Gene3D" id="1.10.287.470">
    <property type="entry name" value="Helix hairpin bin"/>
    <property type="match status" value="1"/>
</dbReference>
<evidence type="ECO:0000313" key="4">
    <source>
        <dbReference type="Proteomes" id="UP000007635"/>
    </source>
</evidence>
<evidence type="ECO:0000259" key="2">
    <source>
        <dbReference type="Pfam" id="PF09058"/>
    </source>
</evidence>
<dbReference type="InterPro" id="IPR036892">
    <property type="entry name" value="L27_dom_sf"/>
</dbReference>
<feature type="compositionally biased region" description="Polar residues" evidence="1">
    <location>
        <begin position="1"/>
        <end position="20"/>
    </location>
</feature>
<reference evidence="3 4" key="1">
    <citation type="journal article" date="2021" name="G3 (Bethesda)">
        <title>Improved contiguity of the threespine stickleback genome using long-read sequencing.</title>
        <authorList>
            <person name="Nath S."/>
            <person name="Shaw D.E."/>
            <person name="White M.A."/>
        </authorList>
    </citation>
    <scope>NUCLEOTIDE SEQUENCE [LARGE SCALE GENOMIC DNA]</scope>
    <source>
        <strain evidence="3 4">Lake Benthic</strain>
    </source>
</reference>
<dbReference type="AlphaFoldDB" id="A0AAQ4P6N0"/>
<proteinExistence type="predicted"/>
<organism evidence="3 4">
    <name type="scientific">Gasterosteus aculeatus aculeatus</name>
    <name type="common">three-spined stickleback</name>
    <dbReference type="NCBI Taxonomy" id="481459"/>
    <lineage>
        <taxon>Eukaryota</taxon>
        <taxon>Metazoa</taxon>
        <taxon>Chordata</taxon>
        <taxon>Craniata</taxon>
        <taxon>Vertebrata</taxon>
        <taxon>Euteleostomi</taxon>
        <taxon>Actinopterygii</taxon>
        <taxon>Neopterygii</taxon>
        <taxon>Teleostei</taxon>
        <taxon>Neoteleostei</taxon>
        <taxon>Acanthomorphata</taxon>
        <taxon>Eupercaria</taxon>
        <taxon>Perciformes</taxon>
        <taxon>Cottioidei</taxon>
        <taxon>Gasterosteales</taxon>
        <taxon>Gasterosteidae</taxon>
        <taxon>Gasterosteus</taxon>
    </lineage>
</organism>
<accession>A0AAQ4P6N0</accession>
<dbReference type="Proteomes" id="UP000007635">
    <property type="component" value="Unassembled WGS sequence"/>
</dbReference>
<dbReference type="InterPro" id="IPR015143">
    <property type="entry name" value="L27_1"/>
</dbReference>
<evidence type="ECO:0000256" key="1">
    <source>
        <dbReference type="SAM" id="MobiDB-lite"/>
    </source>
</evidence>
<dbReference type="Ensembl" id="ENSGACT00000069996.1">
    <property type="protein sequence ID" value="ENSGACP00000034506.1"/>
    <property type="gene ID" value="ENSGACG00000027462.1"/>
</dbReference>
<dbReference type="GeneTree" id="ENSGT01060000249461"/>
<feature type="domain" description="L27-1" evidence="2">
    <location>
        <begin position="96"/>
        <end position="140"/>
    </location>
</feature>
<feature type="compositionally biased region" description="Basic residues" evidence="1">
    <location>
        <begin position="53"/>
        <end position="64"/>
    </location>
</feature>
<feature type="region of interest" description="Disordered" evidence="1">
    <location>
        <begin position="1"/>
        <end position="97"/>
    </location>
</feature>
<dbReference type="Pfam" id="PF09058">
    <property type="entry name" value="L27_1"/>
    <property type="match status" value="1"/>
</dbReference>
<name>A0AAQ4P6N0_GASAC</name>
<sequence length="155" mass="17184">RTGAFSPSGSYSLSVTSLLTGTPAPGAPGRSVPPDGELVPRSRTWGSPERRQRTFTRGRVRQRRRSEWGVHAADSGTRSEPSRPPLAPPAMPVRKKDAQRALRLLEEYRTKLHHGEDQQLRVSIQRVIDIFQSNLFQALIVTSVSSSQISRSSTK</sequence>